<feature type="repeat" description="CHCR" evidence="5">
    <location>
        <begin position="614"/>
        <end position="803"/>
    </location>
</feature>
<dbReference type="PANTHER" id="PTHR12894:SF27">
    <property type="entry name" value="TRANSFORMING GROWTH FACTOR-BETA RECEPTOR-ASSOCIATED PROTEIN 1"/>
    <property type="match status" value="1"/>
</dbReference>
<dbReference type="KEGG" id="soe:110788659"/>
<evidence type="ECO:0000256" key="6">
    <source>
        <dbReference type="SAM" id="MobiDB-lite"/>
    </source>
</evidence>
<protein>
    <submittedName>
        <fullName evidence="9">Vacuolar sorting protein 39</fullName>
    </submittedName>
</protein>
<dbReference type="GeneID" id="110788659"/>
<evidence type="ECO:0000256" key="3">
    <source>
        <dbReference type="ARBA" id="ARBA00022490"/>
    </source>
</evidence>
<dbReference type="Pfam" id="PF10367">
    <property type="entry name" value="zf-Vps39_C"/>
    <property type="match status" value="1"/>
</dbReference>
<dbReference type="Proteomes" id="UP000813463">
    <property type="component" value="Chromosome 3"/>
</dbReference>
<feature type="domain" description="CNH" evidence="7">
    <location>
        <begin position="16"/>
        <end position="290"/>
    </location>
</feature>
<evidence type="ECO:0000256" key="5">
    <source>
        <dbReference type="PROSITE-ProRule" id="PRU01006"/>
    </source>
</evidence>
<dbReference type="InterPro" id="IPR032914">
    <property type="entry name" value="Vam6/VPS39/TRAP1"/>
</dbReference>
<dbReference type="GO" id="GO:0034058">
    <property type="term" value="P:endosomal vesicle fusion"/>
    <property type="evidence" value="ECO:0000318"/>
    <property type="project" value="GO_Central"/>
</dbReference>
<dbReference type="GO" id="GO:0006914">
    <property type="term" value="P:autophagy"/>
    <property type="evidence" value="ECO:0000318"/>
    <property type="project" value="GO_Central"/>
</dbReference>
<feature type="region of interest" description="Disordered" evidence="6">
    <location>
        <begin position="849"/>
        <end position="870"/>
    </location>
</feature>
<evidence type="ECO:0000313" key="8">
    <source>
        <dbReference type="Proteomes" id="UP000813463"/>
    </source>
</evidence>
<dbReference type="Pfam" id="PF00780">
    <property type="entry name" value="CNH"/>
    <property type="match status" value="1"/>
</dbReference>
<dbReference type="AlphaFoldDB" id="A0A9R0JVU2"/>
<dbReference type="RefSeq" id="XP_021848995.1">
    <property type="nucleotide sequence ID" value="XM_021993303.2"/>
</dbReference>
<name>A0A9R0JVU2_SPIOL</name>
<dbReference type="InterPro" id="IPR036322">
    <property type="entry name" value="WD40_repeat_dom_sf"/>
</dbReference>
<dbReference type="PROSITE" id="PS50219">
    <property type="entry name" value="CNH"/>
    <property type="match status" value="1"/>
</dbReference>
<keyword evidence="8" id="KW-1185">Reference proteome</keyword>
<gene>
    <name evidence="9" type="primary">LOC110788659</name>
</gene>
<keyword evidence="3" id="KW-0963">Cytoplasm</keyword>
<keyword evidence="4" id="KW-0653">Protein transport</keyword>
<evidence type="ECO:0000313" key="9">
    <source>
        <dbReference type="RefSeq" id="XP_021848995.1"/>
    </source>
</evidence>
<sequence length="1007" mass="112391">MVHSAYDSFELFNDCPTKIDAVESYGSKLLLGCSDGSLRIYAPESSSDASPPSDYRSTQLELLKEPYFQERIINGFAKRPITAMEVLSSKELLISLSESISVHKLSSFETVAVISKAKGANAFSWDDSRAFLCFSKQRRVYIFRHDGGRGFVEVKDYGVPDTVKSMSWCGENICIGFRKEYMILNSSTGASSEVFSSGRISPPLVVPLPSGGFLLGKDNIGVFVDQHGKLGQEGRICWSEAPSQIVIHEPYAIGLLPRHVEIRSLQQPFPLIQTVGLRNVRHVIRSNGAILVSLEKSINGLFPVPLGAQIVQLTASGNFEEALSLCKLLPPEDSSLRAAKESSIHIRYAHYLFENGSYEEAMEHFGASQVDITYVLSLYPSITAPKSTALTEPQKVIDFGYDASDLSRCSSGISDDMEASPRAQSDLEENATVESKIVSHNTLMALIKFLQKKRYHVIEKAAAEGTDEAVSDAFGTNFKSYDSNRSKKSNKGRGSIPISSSGRERAAILDTALLQALILTGQSSAAMELLRGVNYCDLKISEEFLHKRNQYTVLLELYKCNSMHREALKLLLQLIEESKSEHSRPELTQKFTPEMIIDYLKPLCGTDPMLVLEFAMLVLESCPSQTIELFLSGNIQADLVNSYLKQHAPNMQATYLEHMLSMNEDGISGNLQNEMVQIYLSEVLDWYKELSSQQQWDETAYSPTRKKLLSALENISGYNPEGLLKRLPADALYEERAMLLGKLNQHELALSLYVHKLHVPELALSYCDRVYESQLNQSSRKSQSNIYLTLLQIYLNPRRSTRNFEKQNYNLVSTPNAEIKRVNSSASIRSKVGRSTRKIAEIEGAEDVRFSPSNTDSGKSDGDADEANYEGGSNIMLDEALDLLGRRWERINGAQALKLLPRETKLKNLLSFLGPLLRKSSEAYRNFAVIKRLRESENLQVKDELYNKRKAVVKVTGDSMCSLCNKKIGTSVFAVYPNGTTLVHFVCFRDSQSMKAGRGSQLRKISQ</sequence>
<evidence type="ECO:0000259" key="7">
    <source>
        <dbReference type="PROSITE" id="PS50219"/>
    </source>
</evidence>
<evidence type="ECO:0000256" key="4">
    <source>
        <dbReference type="ARBA" id="ARBA00022927"/>
    </source>
</evidence>
<dbReference type="GO" id="GO:0016020">
    <property type="term" value="C:membrane"/>
    <property type="evidence" value="ECO:0000318"/>
    <property type="project" value="GO_Central"/>
</dbReference>
<dbReference type="OrthoDB" id="5325112at2759"/>
<dbReference type="InterPro" id="IPR001180">
    <property type="entry name" value="CNH_dom"/>
</dbReference>
<dbReference type="GO" id="GO:0005737">
    <property type="term" value="C:cytoplasm"/>
    <property type="evidence" value="ECO:0000318"/>
    <property type="project" value="GO_Central"/>
</dbReference>
<accession>A0A9R0JVU2</accession>
<dbReference type="PANTHER" id="PTHR12894">
    <property type="entry name" value="CNH DOMAIN CONTAINING"/>
    <property type="match status" value="1"/>
</dbReference>
<dbReference type="PROSITE" id="PS50236">
    <property type="entry name" value="CHCR"/>
    <property type="match status" value="1"/>
</dbReference>
<proteinExistence type="predicted"/>
<comment type="subcellular location">
    <subcellularLocation>
        <location evidence="1">Cytoplasm</location>
    </subcellularLocation>
</comment>
<evidence type="ECO:0000256" key="1">
    <source>
        <dbReference type="ARBA" id="ARBA00004496"/>
    </source>
</evidence>
<dbReference type="InterPro" id="IPR019453">
    <property type="entry name" value="VPS39/TGFA1_Znf"/>
</dbReference>
<dbReference type="Pfam" id="PF10366">
    <property type="entry name" value="Vps39_1"/>
    <property type="match status" value="1"/>
</dbReference>
<dbReference type="GO" id="GO:0006886">
    <property type="term" value="P:intracellular protein transport"/>
    <property type="evidence" value="ECO:0007669"/>
    <property type="project" value="UniProtKB-UniRule"/>
</dbReference>
<reference evidence="9" key="2">
    <citation type="submission" date="2025-08" db="UniProtKB">
        <authorList>
            <consortium name="RefSeq"/>
        </authorList>
    </citation>
    <scope>IDENTIFICATION</scope>
    <source>
        <tissue evidence="9">Leaf</tissue>
    </source>
</reference>
<dbReference type="SUPFAM" id="SSF50978">
    <property type="entry name" value="WD40 repeat-like"/>
    <property type="match status" value="1"/>
</dbReference>
<evidence type="ECO:0000256" key="2">
    <source>
        <dbReference type="ARBA" id="ARBA00022448"/>
    </source>
</evidence>
<dbReference type="InterPro" id="IPR019452">
    <property type="entry name" value="VPS39/TGF_beta_rcpt-assoc_1"/>
</dbReference>
<organism evidence="8 9">
    <name type="scientific">Spinacia oleracea</name>
    <name type="common">Spinach</name>
    <dbReference type="NCBI Taxonomy" id="3562"/>
    <lineage>
        <taxon>Eukaryota</taxon>
        <taxon>Viridiplantae</taxon>
        <taxon>Streptophyta</taxon>
        <taxon>Embryophyta</taxon>
        <taxon>Tracheophyta</taxon>
        <taxon>Spermatophyta</taxon>
        <taxon>Magnoliopsida</taxon>
        <taxon>eudicotyledons</taxon>
        <taxon>Gunneridae</taxon>
        <taxon>Pentapetalae</taxon>
        <taxon>Caryophyllales</taxon>
        <taxon>Chenopodiaceae</taxon>
        <taxon>Chenopodioideae</taxon>
        <taxon>Anserineae</taxon>
        <taxon>Spinacia</taxon>
    </lineage>
</organism>
<reference evidence="8" key="1">
    <citation type="journal article" date="2021" name="Nat. Commun.">
        <title>Genomic analyses provide insights into spinach domestication and the genetic basis of agronomic traits.</title>
        <authorList>
            <person name="Cai X."/>
            <person name="Sun X."/>
            <person name="Xu C."/>
            <person name="Sun H."/>
            <person name="Wang X."/>
            <person name="Ge C."/>
            <person name="Zhang Z."/>
            <person name="Wang Q."/>
            <person name="Fei Z."/>
            <person name="Jiao C."/>
            <person name="Wang Q."/>
        </authorList>
    </citation>
    <scope>NUCLEOTIDE SEQUENCE [LARGE SCALE GENOMIC DNA]</scope>
    <source>
        <strain evidence="8">cv. Varoflay</strain>
    </source>
</reference>
<dbReference type="InterPro" id="IPR000547">
    <property type="entry name" value="Clathrin_H-chain/VPS_repeat"/>
</dbReference>
<keyword evidence="2" id="KW-0813">Transport</keyword>